<dbReference type="eggNOG" id="COG0117">
    <property type="taxonomic scope" value="Bacteria"/>
</dbReference>
<keyword evidence="2" id="KW-0378">Hydrolase</keyword>
<dbReference type="Gene3D" id="3.40.140.10">
    <property type="entry name" value="Cytidine Deaminase, domain 2"/>
    <property type="match status" value="1"/>
</dbReference>
<dbReference type="InterPro" id="IPR016193">
    <property type="entry name" value="Cytidine_deaminase-like"/>
</dbReference>
<dbReference type="SUPFAM" id="SSF53927">
    <property type="entry name" value="Cytidine deaminase-like"/>
    <property type="match status" value="1"/>
</dbReference>
<dbReference type="PROSITE" id="PS51747">
    <property type="entry name" value="CYT_DCMP_DEAMINASES_2"/>
    <property type="match status" value="1"/>
</dbReference>
<dbReference type="EMBL" id="CP001678">
    <property type="protein sequence ID" value="ACT57750.1"/>
    <property type="molecule type" value="Genomic_DNA"/>
</dbReference>
<reference evidence="3" key="1">
    <citation type="journal article" date="2011" name="J. Bacteriol.">
        <title>Genome sequences of eight morphologically diverse alphaproteobacteria.</title>
        <authorList>
            <consortium name="US DOE Joint Genome Institute"/>
            <person name="Brown P.J."/>
            <person name="Kysela D.T."/>
            <person name="Buechlein A."/>
            <person name="Hemmerich C."/>
            <person name="Brun Y.V."/>
        </authorList>
    </citation>
    <scope>NUCLEOTIDE SEQUENCE [LARGE SCALE GENOMIC DNA]</scope>
    <source>
        <strain evidence="3">ATCC 49814 / DSM 5838 / IFAM 1418</strain>
    </source>
</reference>
<dbReference type="STRING" id="582402.Hbal_0048"/>
<dbReference type="Pfam" id="PF00383">
    <property type="entry name" value="dCMP_cyt_deam_1"/>
    <property type="match status" value="1"/>
</dbReference>
<name>C6XKF2_HIRBI</name>
<dbReference type="PANTHER" id="PTHR11079">
    <property type="entry name" value="CYTOSINE DEAMINASE FAMILY MEMBER"/>
    <property type="match status" value="1"/>
</dbReference>
<gene>
    <name evidence="2" type="ordered locus">Hbal_0048</name>
</gene>
<evidence type="ECO:0000313" key="3">
    <source>
        <dbReference type="Proteomes" id="UP000002745"/>
    </source>
</evidence>
<proteinExistence type="predicted"/>
<evidence type="ECO:0000313" key="2">
    <source>
        <dbReference type="EMBL" id="ACT57750.1"/>
    </source>
</evidence>
<dbReference type="HOGENOM" id="CLU_036590_10_0_5"/>
<accession>C6XKF2</accession>
<protein>
    <submittedName>
        <fullName evidence="2">Diaminohydroxyphosphoribosylaminopyrimidine deaminase</fullName>
        <ecNumber evidence="2">3.5.4.26</ecNumber>
    </submittedName>
</protein>
<keyword evidence="3" id="KW-1185">Reference proteome</keyword>
<dbReference type="PANTHER" id="PTHR11079:SF162">
    <property type="entry name" value="RIBOFLAVIN BIOSYNTHESIS PROTEIN PYRD, CHLOROPLASTIC"/>
    <property type="match status" value="1"/>
</dbReference>
<dbReference type="GO" id="GO:0008835">
    <property type="term" value="F:diaminohydroxyphosphoribosylaminopyrimidine deaminase activity"/>
    <property type="evidence" value="ECO:0007669"/>
    <property type="project" value="UniProtKB-EC"/>
</dbReference>
<organism evidence="2 3">
    <name type="scientific">Hirschia baltica (strain ATCC 49814 / DSM 5838 / IFAM 1418)</name>
    <dbReference type="NCBI Taxonomy" id="582402"/>
    <lineage>
        <taxon>Bacteria</taxon>
        <taxon>Pseudomonadati</taxon>
        <taxon>Pseudomonadota</taxon>
        <taxon>Alphaproteobacteria</taxon>
        <taxon>Hyphomonadales</taxon>
        <taxon>Hyphomonadaceae</taxon>
        <taxon>Hirschia</taxon>
    </lineage>
</organism>
<dbReference type="RefSeq" id="WP_012777908.1">
    <property type="nucleotide sequence ID" value="NC_012982.1"/>
</dbReference>
<evidence type="ECO:0000259" key="1">
    <source>
        <dbReference type="PROSITE" id="PS51747"/>
    </source>
</evidence>
<dbReference type="KEGG" id="hba:Hbal_0048"/>
<sequence>MSILPEIEMDKIYMRRAIALARAQLGRTAPNPAVACVLVSGETIIGEAATGDGGRPHAEEIALESLRGQELSRATAYVTLEPCHSRSNGGAGCSDRLVVSGVKRVVIAQIDPHPTAKDGIAKLKAAGLDVEVGLLEDEAAELTRGFFHLLETGRPLLEISDNPESYDAEVQLEEAETPSEAMERLGKSGMTRVYLRSDSLLIKPFEKAGLLKSGI</sequence>
<dbReference type="Proteomes" id="UP000002745">
    <property type="component" value="Chromosome"/>
</dbReference>
<feature type="domain" description="CMP/dCMP-type deaminase" evidence="1">
    <location>
        <begin position="8"/>
        <end position="131"/>
    </location>
</feature>
<dbReference type="EC" id="3.5.4.26" evidence="2"/>
<dbReference type="InterPro" id="IPR002125">
    <property type="entry name" value="CMP_dCMP_dom"/>
</dbReference>
<dbReference type="AlphaFoldDB" id="C6XKF2"/>